<reference evidence="5 6" key="1">
    <citation type="submission" date="2020-06" db="EMBL/GenBank/DDBJ databases">
        <title>Genome sequence of 2 isolates from Red Sea Mangroves.</title>
        <authorList>
            <person name="Sefrji F."/>
            <person name="Michoud G."/>
            <person name="Merlino G."/>
            <person name="Daffonchio D."/>
        </authorList>
    </citation>
    <scope>NUCLEOTIDE SEQUENCE [LARGE SCALE GENOMIC DNA]</scope>
    <source>
        <strain evidence="5 6">R1DC25</strain>
    </source>
</reference>
<dbReference type="AlphaFoldDB" id="A0A7S8C5Y2"/>
<dbReference type="PANTHER" id="PTHR37829">
    <property type="entry name" value="PHAGE-LIKE ELEMENT PBSX PROTEIN XKDT"/>
    <property type="match status" value="1"/>
</dbReference>
<feature type="domain" description="Baseplate J-like central" evidence="3">
    <location>
        <begin position="193"/>
        <end position="267"/>
    </location>
</feature>
<sequence>MAWQRPTLAELIDRISSDFTSRLALSGAVLRRSTIHVFSRVVAGAAHMLHAHLEFLSRQIFPDQSEAEYLERQATLFGLTRRGATFAAGDVEVTGANGVVIPAGAELQRADGTRYETDADATVVDGSATLAVTAVVAGENGNADAGVSLTFVSPVSGVGATAAVATGAIIDGVDEEDDDSLRGRLLERMRMPPHGGAEHDYIAWAKEIAGVTRVWVFPLEMGAGTVTVRFVLDDDANSIFPDGAKVQEVYDHIEAERPVTAEVYVEAPTPAPLDFQIRVEPATAAVQEAVEAELRDMLRREAEPGGTILISHIREAISIAAGEYDHTLVSPAADVEHGTGEMAEFGSITWV</sequence>
<proteinExistence type="inferred from homology"/>
<feature type="domain" description="Baseplate protein J-like barrel" evidence="2">
    <location>
        <begin position="91"/>
        <end position="162"/>
    </location>
</feature>
<comment type="similarity">
    <text evidence="1">Belongs to the Mu gp47/PBSX XkdT family.</text>
</comment>
<dbReference type="Pfam" id="PF04865">
    <property type="entry name" value="Baseplate_J"/>
    <property type="match status" value="1"/>
</dbReference>
<dbReference type="Proteomes" id="UP000593594">
    <property type="component" value="Chromosome"/>
</dbReference>
<evidence type="ECO:0000259" key="2">
    <source>
        <dbReference type="Pfam" id="PF04865"/>
    </source>
</evidence>
<dbReference type="Pfam" id="PF26079">
    <property type="entry name" value="Baseplate_J_C"/>
    <property type="match status" value="1"/>
</dbReference>
<dbReference type="RefSeq" id="WP_213161375.1">
    <property type="nucleotide sequence ID" value="NZ_CP058214.1"/>
</dbReference>
<evidence type="ECO:0000313" key="5">
    <source>
        <dbReference type="EMBL" id="QPC44013.1"/>
    </source>
</evidence>
<dbReference type="PANTHER" id="PTHR37829:SF3">
    <property type="entry name" value="PROTEIN JAYE-RELATED"/>
    <property type="match status" value="1"/>
</dbReference>
<dbReference type="InterPro" id="IPR006949">
    <property type="entry name" value="Barrel_Baseplate_J-like"/>
</dbReference>
<evidence type="ECO:0000313" key="6">
    <source>
        <dbReference type="Proteomes" id="UP000593594"/>
    </source>
</evidence>
<evidence type="ECO:0000259" key="4">
    <source>
        <dbReference type="Pfam" id="PF26079"/>
    </source>
</evidence>
<dbReference type="EMBL" id="CP058214">
    <property type="protein sequence ID" value="QPC44013.1"/>
    <property type="molecule type" value="Genomic_DNA"/>
</dbReference>
<protein>
    <submittedName>
        <fullName evidence="5">Baseplate J/gp47 family protein</fullName>
    </submittedName>
</protein>
<dbReference type="Pfam" id="PF26078">
    <property type="entry name" value="Baseplate_J_M"/>
    <property type="match status" value="1"/>
</dbReference>
<name>A0A7S8C5Y2_9HYPH</name>
<dbReference type="InterPro" id="IPR058531">
    <property type="entry name" value="Baseplate_J_M"/>
</dbReference>
<dbReference type="InterPro" id="IPR052399">
    <property type="entry name" value="Phage_Baseplate_Assmbl_Protein"/>
</dbReference>
<gene>
    <name evidence="5" type="ORF">HW532_15735</name>
</gene>
<keyword evidence="6" id="KW-1185">Reference proteome</keyword>
<dbReference type="KEGG" id="kmn:HW532_15735"/>
<evidence type="ECO:0000256" key="1">
    <source>
        <dbReference type="ARBA" id="ARBA00038087"/>
    </source>
</evidence>
<feature type="domain" description="Baseplate J-like C-terminal" evidence="4">
    <location>
        <begin position="274"/>
        <end position="350"/>
    </location>
</feature>
<evidence type="ECO:0000259" key="3">
    <source>
        <dbReference type="Pfam" id="PF26078"/>
    </source>
</evidence>
<dbReference type="InterPro" id="IPR058530">
    <property type="entry name" value="Baseplate_J-like_C"/>
</dbReference>
<accession>A0A7S8C5Y2</accession>
<organism evidence="5 6">
    <name type="scientific">Kaustia mangrovi</name>
    <dbReference type="NCBI Taxonomy" id="2593653"/>
    <lineage>
        <taxon>Bacteria</taxon>
        <taxon>Pseudomonadati</taxon>
        <taxon>Pseudomonadota</taxon>
        <taxon>Alphaproteobacteria</taxon>
        <taxon>Hyphomicrobiales</taxon>
        <taxon>Parvibaculaceae</taxon>
        <taxon>Kaustia</taxon>
    </lineage>
</organism>